<evidence type="ECO:0000256" key="1">
    <source>
        <dbReference type="SAM" id="MobiDB-lite"/>
    </source>
</evidence>
<name>A0A4S8ZWH6_AURPU</name>
<protein>
    <submittedName>
        <fullName evidence="2">Uncharacterized protein</fullName>
    </submittedName>
</protein>
<feature type="compositionally biased region" description="Polar residues" evidence="1">
    <location>
        <begin position="24"/>
        <end position="33"/>
    </location>
</feature>
<dbReference type="AlphaFoldDB" id="A0A4S8ZWH6"/>
<proteinExistence type="predicted"/>
<dbReference type="Proteomes" id="UP000308802">
    <property type="component" value="Unassembled WGS sequence"/>
</dbReference>
<reference evidence="2 3" key="1">
    <citation type="submission" date="2018-10" db="EMBL/GenBank/DDBJ databases">
        <title>Fifty Aureobasidium pullulans genomes reveal a recombining polyextremotolerant generalist.</title>
        <authorList>
            <person name="Gostincar C."/>
            <person name="Turk M."/>
            <person name="Zajc J."/>
            <person name="Gunde-Cimerman N."/>
        </authorList>
    </citation>
    <scope>NUCLEOTIDE SEQUENCE [LARGE SCALE GENOMIC DNA]</scope>
    <source>
        <strain evidence="2 3">EXF-10659</strain>
    </source>
</reference>
<gene>
    <name evidence="2" type="ORF">D6D19_07608</name>
</gene>
<comment type="caution">
    <text evidence="2">The sequence shown here is derived from an EMBL/GenBank/DDBJ whole genome shotgun (WGS) entry which is preliminary data.</text>
</comment>
<organism evidence="2 3">
    <name type="scientific">Aureobasidium pullulans</name>
    <name type="common">Black yeast</name>
    <name type="synonym">Pullularia pullulans</name>
    <dbReference type="NCBI Taxonomy" id="5580"/>
    <lineage>
        <taxon>Eukaryota</taxon>
        <taxon>Fungi</taxon>
        <taxon>Dikarya</taxon>
        <taxon>Ascomycota</taxon>
        <taxon>Pezizomycotina</taxon>
        <taxon>Dothideomycetes</taxon>
        <taxon>Dothideomycetidae</taxon>
        <taxon>Dothideales</taxon>
        <taxon>Saccotheciaceae</taxon>
        <taxon>Aureobasidium</taxon>
    </lineage>
</organism>
<sequence>MSTTPPLPQDTPETEAEAETEATLTSNESLQTDMPMTMAASVVLDHLPRDAHNALSKAGMLEQEKSTKPHLHFFHLTFLTFHLQFPSYTQPLLIPILL</sequence>
<evidence type="ECO:0000313" key="3">
    <source>
        <dbReference type="Proteomes" id="UP000308802"/>
    </source>
</evidence>
<dbReference type="EMBL" id="QZAO01000312">
    <property type="protein sequence ID" value="THW70802.1"/>
    <property type="molecule type" value="Genomic_DNA"/>
</dbReference>
<feature type="region of interest" description="Disordered" evidence="1">
    <location>
        <begin position="1"/>
        <end position="33"/>
    </location>
</feature>
<evidence type="ECO:0000313" key="2">
    <source>
        <dbReference type="EMBL" id="THW70802.1"/>
    </source>
</evidence>
<accession>A0A4S8ZWH6</accession>